<dbReference type="EMBL" id="MW353139">
    <property type="protein sequence ID" value="QQL09526.1"/>
    <property type="molecule type" value="Genomic_DNA"/>
</dbReference>
<dbReference type="EMBL" id="MW353138">
    <property type="protein sequence ID" value="QQL09452.1"/>
    <property type="molecule type" value="Genomic_DNA"/>
</dbReference>
<evidence type="ECO:0000313" key="11">
    <source>
        <dbReference type="EMBL" id="QQL09302.1"/>
    </source>
</evidence>
<proteinExistence type="predicted"/>
<dbReference type="GeneID" id="27815375"/>
<sequence length="183" mass="21102">MSASFALFDNNSDQANMPSYFRRCRGELNEGFYAQVPPGYFPVRPKTTPALARVKNQGEPHAFTIVPTPPTDVRFFKKLRDGTFVKLPFSYPDERYEDDIEPMYCRLYVLKDFETPSSPYNQVNASQLMEVPSSLVESKCYWDGPKFINVPPIRYILKSDYSLNNVSEDAFVLVDTRKLKLEN</sequence>
<organism evidence="1">
    <name type="scientific">Canid alphaherpesvirus 1</name>
    <dbReference type="NCBI Taxonomy" id="170325"/>
    <lineage>
        <taxon>Viruses</taxon>
        <taxon>Duplodnaviria</taxon>
        <taxon>Heunggongvirae</taxon>
        <taxon>Peploviricota</taxon>
        <taxon>Herviviricetes</taxon>
        <taxon>Herpesvirales</taxon>
        <taxon>Orthoherpesviridae</taxon>
        <taxon>Alphaherpesvirinae</taxon>
        <taxon>Varicellovirus</taxon>
        <taxon>Varicellovirus canidalpha1</taxon>
    </lineage>
</organism>
<dbReference type="EMBL" id="KT819631">
    <property type="protein sequence ID" value="ALL25949.1"/>
    <property type="molecule type" value="Genomic_DNA"/>
</dbReference>
<dbReference type="EMBL" id="MW353130">
    <property type="protein sequence ID" value="QQL08851.1"/>
    <property type="molecule type" value="Genomic_DNA"/>
</dbReference>
<dbReference type="EMBL" id="KY057364">
    <property type="protein sequence ID" value="ARE29876.1"/>
    <property type="molecule type" value="Genomic_DNA"/>
</dbReference>
<dbReference type="EMBL" id="KY057364">
    <property type="protein sequence ID" value="ARE29867.1"/>
    <property type="molecule type" value="Genomic_DNA"/>
</dbReference>
<protein>
    <submittedName>
        <fullName evidence="1">CIR6</fullName>
    </submittedName>
    <submittedName>
        <fullName evidence="2">Virion protein V67</fullName>
    </submittedName>
</protein>
<dbReference type="EMBL" id="U84223">
    <property type="protein sequence ID" value="AAB67054.1"/>
    <property type="molecule type" value="Genomic_DNA"/>
</dbReference>
<reference evidence="5" key="4">
    <citation type="journal article" date="2018" name="Aust. Vet. J.">
        <title>Genome sequence of an Australian strain of canid alphaherpesvirus 1.</title>
        <authorList>
            <person name="Sarker S."/>
            <person name="Das S."/>
            <person name="Helbig K."/>
            <person name="Peters A."/>
            <person name="Raidal S.R."/>
        </authorList>
    </citation>
    <scope>NUCLEOTIDE SEQUENCE</scope>
    <source>
        <strain evidence="5">15-4016-NSW</strain>
    </source>
</reference>
<reference evidence="2" key="2">
    <citation type="submission" date="2015-09" db="EMBL/GenBank/DDBJ databases">
        <authorList>
            <person name="Jackson K.R."/>
            <person name="Lunt B.L."/>
            <person name="Fisher J.N.B."/>
            <person name="Gardner A.V."/>
            <person name="Bailey M.E."/>
            <person name="Deus L.M."/>
            <person name="Earl A.S."/>
            <person name="Gibby P.D."/>
            <person name="Hartmann K.A."/>
            <person name="Liu J.E."/>
            <person name="Manci A.M."/>
            <person name="Nielsen D.A."/>
            <person name="Solomon M.B."/>
            <person name="Breakwell D.P."/>
            <person name="Burnett S.H."/>
            <person name="Grose J.H."/>
        </authorList>
    </citation>
    <scope>NUCLEOTIDE SEQUENCE</scope>
    <source>
        <strain evidence="4">0194</strain>
        <strain evidence="2">V1154</strain>
        <strain evidence="3">V777</strain>
    </source>
</reference>
<evidence type="ECO:0000313" key="8">
    <source>
        <dbReference type="EMBL" id="QQL08552.1"/>
    </source>
</evidence>
<reference evidence="7" key="5">
    <citation type="journal article" date="2020" name="Viruses">
        <title>Phylogenomic Analysis of Global Isolates of Canid Alphaherpesvirus 1.</title>
        <authorList>
            <person name="Lewin A.C."/>
            <person name="Coghill L.M."/>
            <person name="Mironovich M."/>
            <person name="Liu C.C."/>
            <person name="Carter R.T."/>
            <person name="Ledbetter E.C."/>
        </authorList>
    </citation>
    <scope>NUCLEOTIDE SEQUENCE</scope>
    <source>
        <strain evidence="11">ELAL-12</strain>
        <strain evidence="12">ELAL-13</strain>
        <strain evidence="13">ELAL-15</strain>
        <strain evidence="7">ELAL-2</strain>
        <strain evidence="9">ELAL-6</strain>
        <strain evidence="10">ELAL-8</strain>
    </source>
</reference>
<dbReference type="EMBL" id="KT819633">
    <property type="protein sequence ID" value="ALL26096.1"/>
    <property type="molecule type" value="Genomic_DNA"/>
</dbReference>
<gene>
    <name evidence="6" type="primary">V67_1</name>
    <name evidence="2" type="synonym">V67</name>
    <name evidence="7" type="ORF">A8B60_gp64</name>
    <name evidence="8" type="ORF">A8B60_gp73</name>
</gene>
<dbReference type="EMBL" id="KT819631">
    <property type="protein sequence ID" value="ALL25940.1"/>
    <property type="molecule type" value="Genomic_DNA"/>
</dbReference>
<dbReference type="EMBL" id="MW353138">
    <property type="protein sequence ID" value="QQL09453.1"/>
    <property type="molecule type" value="Genomic_DNA"/>
</dbReference>
<evidence type="ECO:0000313" key="12">
    <source>
        <dbReference type="EMBL" id="QQL09452.1"/>
    </source>
</evidence>
<dbReference type="KEGG" id="vg:27815383"/>
<dbReference type="Proteomes" id="UP000138111">
    <property type="component" value="Segment"/>
</dbReference>
<dbReference type="EMBL" id="MW353132">
    <property type="protein sequence ID" value="QQL09002.1"/>
    <property type="molecule type" value="Genomic_DNA"/>
</dbReference>
<evidence type="ECO:0000313" key="6">
    <source>
        <dbReference type="EMBL" id="ARE29876.1"/>
    </source>
</evidence>
<dbReference type="EMBL" id="MW353136">
    <property type="protein sequence ID" value="QQL09302.1"/>
    <property type="molecule type" value="Genomic_DNA"/>
</dbReference>
<dbReference type="EMBL" id="MW353130">
    <property type="protein sequence ID" value="QQL08852.1"/>
    <property type="molecule type" value="Genomic_DNA"/>
</dbReference>
<dbReference type="KEGG" id="vg:27815375"/>
<dbReference type="EMBL" id="MW353126">
    <property type="protein sequence ID" value="QQL08551.1"/>
    <property type="molecule type" value="Genomic_DNA"/>
</dbReference>
<dbReference type="OrthoDB" id="27892at10239"/>
<evidence type="ECO:0000313" key="2">
    <source>
        <dbReference type="EMBL" id="ALL25940.1"/>
    </source>
</evidence>
<dbReference type="EMBL" id="KT819633">
    <property type="protein sequence ID" value="ALL26105.1"/>
    <property type="molecule type" value="Genomic_DNA"/>
</dbReference>
<dbReference type="GeneID" id="27815383"/>
<dbReference type="EMBL" id="MW353139">
    <property type="protein sequence ID" value="QQL09527.1"/>
    <property type="molecule type" value="Genomic_DNA"/>
</dbReference>
<dbReference type="Pfam" id="PF06307">
    <property type="entry name" value="Herpes_IR6"/>
    <property type="match status" value="1"/>
</dbReference>
<evidence type="ECO:0000313" key="1">
    <source>
        <dbReference type="EMBL" id="AAB67054.1"/>
    </source>
</evidence>
<dbReference type="EMBL" id="KT819632">
    <property type="protein sequence ID" value="ALL26020.1"/>
    <property type="molecule type" value="Genomic_DNA"/>
</dbReference>
<dbReference type="RefSeq" id="YP_009252300.1">
    <property type="nucleotide sequence ID" value="NC_030117.1"/>
</dbReference>
<reference evidence="2 14" key="3">
    <citation type="journal article" date="2016" name="PLoS ONE">
        <title>Genome Sequence of Canine Herpesvirus.</title>
        <authorList>
            <person name="Papageorgiou K.V."/>
            <person name="Suarez N.M."/>
            <person name="Wilkie G.S."/>
            <person name="McDonald M."/>
            <person name="Graham E.M."/>
            <person name="Davison A.J."/>
        </authorList>
    </citation>
    <scope>NUCLEOTIDE SEQUENCE [LARGE SCALE GENOMIC DNA]</scope>
    <source>
        <strain evidence="4">0194</strain>
        <strain evidence="2">V1154</strain>
        <strain evidence="3">V777</strain>
    </source>
</reference>
<keyword evidence="14" id="KW-1185">Reference proteome</keyword>
<reference evidence="1" key="1">
    <citation type="journal article" date="1998" name="Virus Res.">
        <title>Genomic organization of the canine herpesvirus US region.</title>
        <authorList>
            <person name="Haanes E.J."/>
            <person name="Tomlinson C.C."/>
        </authorList>
    </citation>
    <scope>NUCLEOTIDE SEQUENCE</scope>
</reference>
<evidence type="ECO:0000313" key="7">
    <source>
        <dbReference type="EMBL" id="QQL08551.1"/>
    </source>
</evidence>
<name>O41520_9ALPH</name>
<dbReference type="EMBL" id="KT819632">
    <property type="protein sequence ID" value="ALL26029.1"/>
    <property type="molecule type" value="Genomic_DNA"/>
</dbReference>
<dbReference type="EMBL" id="MW353136">
    <property type="protein sequence ID" value="QQL09303.1"/>
    <property type="molecule type" value="Genomic_DNA"/>
</dbReference>
<dbReference type="EMBL" id="MW353132">
    <property type="protein sequence ID" value="QQL09003.1"/>
    <property type="molecule type" value="Genomic_DNA"/>
</dbReference>
<dbReference type="Proteomes" id="UP000130192">
    <property type="component" value="Genome"/>
</dbReference>
<evidence type="ECO:0000313" key="13">
    <source>
        <dbReference type="EMBL" id="QQL09526.1"/>
    </source>
</evidence>
<accession>O41520</accession>
<dbReference type="EMBL" id="MW353126">
    <property type="protein sequence ID" value="QQL08552.1"/>
    <property type="molecule type" value="Genomic_DNA"/>
</dbReference>
<evidence type="ECO:0000313" key="3">
    <source>
        <dbReference type="EMBL" id="ALL26020.1"/>
    </source>
</evidence>
<evidence type="ECO:0000313" key="14">
    <source>
        <dbReference type="Proteomes" id="UP000138111"/>
    </source>
</evidence>
<dbReference type="InterPro" id="IPR010447">
    <property type="entry name" value="Herpes_IR6"/>
</dbReference>
<evidence type="ECO:0000313" key="10">
    <source>
        <dbReference type="EMBL" id="QQL09002.1"/>
    </source>
</evidence>
<evidence type="ECO:0000313" key="9">
    <source>
        <dbReference type="EMBL" id="QQL08851.1"/>
    </source>
</evidence>
<evidence type="ECO:0000313" key="4">
    <source>
        <dbReference type="EMBL" id="ALL26096.1"/>
    </source>
</evidence>
<dbReference type="RefSeq" id="YP_009252291.1">
    <property type="nucleotide sequence ID" value="NC_030117.1"/>
</dbReference>
<evidence type="ECO:0000313" key="5">
    <source>
        <dbReference type="EMBL" id="ARE29867.1"/>
    </source>
</evidence>